<dbReference type="KEGG" id="pgin:FRZ67_07150"/>
<dbReference type="EMBL" id="CP042435">
    <property type="protein sequence ID" value="QEC67075.1"/>
    <property type="molecule type" value="Genomic_DNA"/>
</dbReference>
<sequence length="194" mass="22009">MIAIDNKLISDHIIEEQFVCDLSKCKGGCCEDGDAGAPLELNELDELISNYNIIEPYLTEAGKTAIEKLGKYTYDTTYGWVTPTIRGEMCAYGFRDDKGILKCSIEQAYNDGKLSWKKPISCHLFPIRIKKSRQDPDLEYVNYEPREDLCKAACNLGKKLKVPVYIFLKESIIRKYGEEFYEALAATAEHIGKD</sequence>
<comment type="similarity">
    <text evidence="1">Belongs to the Rv0495c family.</text>
</comment>
<dbReference type="RefSeq" id="WP_147188881.1">
    <property type="nucleotide sequence ID" value="NZ_CP042435.1"/>
</dbReference>
<keyword evidence="3" id="KW-1185">Reference proteome</keyword>
<reference evidence="2 3" key="1">
    <citation type="journal article" date="2016" name="Int. J. Syst. Evol. Microbiol.">
        <title>Panacibacter ginsenosidivorans gen. nov., sp. nov., with ginsenoside converting activity isolated from soil of a ginseng field.</title>
        <authorList>
            <person name="Siddiqi M.Z."/>
            <person name="Muhammad Shafi S."/>
            <person name="Choi K.D."/>
            <person name="Im W.T."/>
        </authorList>
    </citation>
    <scope>NUCLEOTIDE SEQUENCE [LARGE SCALE GENOMIC DNA]</scope>
    <source>
        <strain evidence="2 3">Gsoil1550</strain>
    </source>
</reference>
<gene>
    <name evidence="2" type="ORF">FRZ67_07150</name>
</gene>
<proteinExistence type="inferred from homology"/>
<dbReference type="InterPro" id="IPR021458">
    <property type="entry name" value="Rv0495c"/>
</dbReference>
<dbReference type="AlphaFoldDB" id="A0A5B8V7F2"/>
<evidence type="ECO:0000313" key="3">
    <source>
        <dbReference type="Proteomes" id="UP000321533"/>
    </source>
</evidence>
<accession>A0A5B8V7F2</accession>
<name>A0A5B8V7F2_9BACT</name>
<dbReference type="OrthoDB" id="597501at2"/>
<organism evidence="2 3">
    <name type="scientific">Panacibacter ginsenosidivorans</name>
    <dbReference type="NCBI Taxonomy" id="1813871"/>
    <lineage>
        <taxon>Bacteria</taxon>
        <taxon>Pseudomonadati</taxon>
        <taxon>Bacteroidota</taxon>
        <taxon>Chitinophagia</taxon>
        <taxon>Chitinophagales</taxon>
        <taxon>Chitinophagaceae</taxon>
        <taxon>Panacibacter</taxon>
    </lineage>
</organism>
<protein>
    <submittedName>
        <fullName evidence="2">DUF3109 family protein</fullName>
    </submittedName>
</protein>
<dbReference type="Proteomes" id="UP000321533">
    <property type="component" value="Chromosome"/>
</dbReference>
<evidence type="ECO:0000256" key="1">
    <source>
        <dbReference type="ARBA" id="ARBA00093770"/>
    </source>
</evidence>
<dbReference type="Pfam" id="PF11307">
    <property type="entry name" value="DUF3109"/>
    <property type="match status" value="1"/>
</dbReference>
<evidence type="ECO:0000313" key="2">
    <source>
        <dbReference type="EMBL" id="QEC67075.1"/>
    </source>
</evidence>